<comment type="cofactor">
    <cofactor evidence="1">
        <name>Mg(2+)</name>
        <dbReference type="ChEBI" id="CHEBI:18420"/>
    </cofactor>
</comment>
<dbReference type="InterPro" id="IPR034593">
    <property type="entry name" value="DgoD-like"/>
</dbReference>
<dbReference type="EMBL" id="CM002800">
    <property type="protein sequence ID" value="KZN85291.1"/>
    <property type="molecule type" value="Genomic_DNA"/>
</dbReference>
<dbReference type="InterPro" id="IPR036849">
    <property type="entry name" value="Enolase-like_C_sf"/>
</dbReference>
<dbReference type="Pfam" id="PF02746">
    <property type="entry name" value="MR_MLE_N"/>
    <property type="match status" value="1"/>
</dbReference>
<evidence type="ECO:0000256" key="1">
    <source>
        <dbReference type="ARBA" id="ARBA00001946"/>
    </source>
</evidence>
<sequence length="403" mass="44221">MRINSVNTYIVRGTCPDWRHNPNERFRSDWGLSCLVRIETETGVVGWGEGLSLVLLGGGSQKVREIVNTVFGPVIIGRDPTEPMIIWKELQTLAASTFHRDSPYHRQQAPIAAISAIDIALWDITGKAKGQPVHKLLSNVIRPKIKVCVDVSLADDWEQRFSSDSAWQPGSFSVPQPQAQFLLDRGFDTFEVPIFAPLERSMRTVRAIRGGFGPQASIVVKNHTMRAPAEELVWAMSTARVSLLVDDPTKYSEDSPRLSAPLAWGEVEWRGKDLCDAMARGDVDILQPTITICGGFTALLRILTIAKSYDVLVMPSCHTHHGSGIALAATIQAAAAVPWMSMEAGQEPNPKEPMISLSTDVLDMRNRFLVDNIDGSGGYLHVSESPGLGSTVDEQALSRLTIQ</sequence>
<dbReference type="InterPro" id="IPR029065">
    <property type="entry name" value="Enolase_C-like"/>
</dbReference>
<dbReference type="Gene3D" id="3.20.20.120">
    <property type="entry name" value="Enolase-like C-terminal domain"/>
    <property type="match status" value="1"/>
</dbReference>
<evidence type="ECO:0000256" key="2">
    <source>
        <dbReference type="ARBA" id="ARBA00023239"/>
    </source>
</evidence>
<evidence type="ECO:0000259" key="4">
    <source>
        <dbReference type="Pfam" id="PF13378"/>
    </source>
</evidence>
<dbReference type="InterPro" id="IPR013341">
    <property type="entry name" value="Mandelate_racemase_N_dom"/>
</dbReference>
<dbReference type="GO" id="GO:0016829">
    <property type="term" value="F:lyase activity"/>
    <property type="evidence" value="ECO:0007669"/>
    <property type="project" value="UniProtKB-KW"/>
</dbReference>
<evidence type="ECO:0000313" key="5">
    <source>
        <dbReference type="EMBL" id="KZN85291.1"/>
    </source>
</evidence>
<accession>A0A167QX56</accession>
<dbReference type="AlphaFoldDB" id="A0A167QX56"/>
<dbReference type="Gene3D" id="3.30.390.10">
    <property type="entry name" value="Enolase-like, N-terminal domain"/>
    <property type="match status" value="1"/>
</dbReference>
<dbReference type="PANTHER" id="PTHR48080:SF2">
    <property type="entry name" value="D-GALACTONATE DEHYDRATASE"/>
    <property type="match status" value="1"/>
</dbReference>
<keyword evidence="2" id="KW-0456">Lyase</keyword>
<evidence type="ECO:0000259" key="3">
    <source>
        <dbReference type="Pfam" id="PF02746"/>
    </source>
</evidence>
<feature type="domain" description="Enolase C-terminal" evidence="4">
    <location>
        <begin position="179"/>
        <end position="396"/>
    </location>
</feature>
<dbReference type="GO" id="GO:0016853">
    <property type="term" value="F:isomerase activity"/>
    <property type="evidence" value="ECO:0007669"/>
    <property type="project" value="UniProtKB-KW"/>
</dbReference>
<proteinExistence type="predicted"/>
<reference evidence="5" key="1">
    <citation type="journal article" date="2014" name="Genome Announc.">
        <title>Complete sequencing and chromosome-scale genome assembly of the industrial progenitor strain P2niaD18 from the penicillin producer Penicillium chrysogenum.</title>
        <authorList>
            <person name="Specht T."/>
            <person name="Dahlmann T.A."/>
            <person name="Zadra I."/>
            <person name="Kurnsteiner H."/>
            <person name="Kuck U."/>
        </authorList>
    </citation>
    <scope>NUCLEOTIDE SEQUENCE [LARGE SCALE GENOMIC DNA]</scope>
    <source>
        <strain evidence="5">P2niaD18</strain>
    </source>
</reference>
<dbReference type="PhylomeDB" id="A0A167QX56"/>
<dbReference type="Pfam" id="PF13378">
    <property type="entry name" value="MR_MLE_C"/>
    <property type="match status" value="1"/>
</dbReference>
<gene>
    <name evidence="5" type="ORF">EN45_094650</name>
</gene>
<feature type="domain" description="Mandelate racemase/muconate lactonizing enzyme N-terminal" evidence="3">
    <location>
        <begin position="35"/>
        <end position="137"/>
    </location>
</feature>
<dbReference type="PANTHER" id="PTHR48080">
    <property type="entry name" value="D-GALACTONATE DEHYDRATASE-RELATED"/>
    <property type="match status" value="1"/>
</dbReference>
<dbReference type="InterPro" id="IPR029017">
    <property type="entry name" value="Enolase-like_N"/>
</dbReference>
<organism evidence="5">
    <name type="scientific">Penicillium chrysogenum</name>
    <name type="common">Penicillium notatum</name>
    <dbReference type="NCBI Taxonomy" id="5076"/>
    <lineage>
        <taxon>Eukaryota</taxon>
        <taxon>Fungi</taxon>
        <taxon>Dikarya</taxon>
        <taxon>Ascomycota</taxon>
        <taxon>Pezizomycotina</taxon>
        <taxon>Eurotiomycetes</taxon>
        <taxon>Eurotiomycetidae</taxon>
        <taxon>Eurotiales</taxon>
        <taxon>Aspergillaceae</taxon>
        <taxon>Penicillium</taxon>
        <taxon>Penicillium chrysogenum species complex</taxon>
    </lineage>
</organism>
<dbReference type="SUPFAM" id="SSF51604">
    <property type="entry name" value="Enolase C-terminal domain-like"/>
    <property type="match status" value="1"/>
</dbReference>
<name>A0A167QX56_PENCH</name>
<dbReference type="SUPFAM" id="SSF54826">
    <property type="entry name" value="Enolase N-terminal domain-like"/>
    <property type="match status" value="1"/>
</dbReference>
<keyword evidence="5" id="KW-0413">Isomerase</keyword>
<protein>
    <submittedName>
        <fullName evidence="5">D-galactarolactone cycloisomerase</fullName>
    </submittedName>
</protein>
<dbReference type="Proteomes" id="UP000076449">
    <property type="component" value="Chromosome III"/>
</dbReference>